<feature type="compositionally biased region" description="Basic and acidic residues" evidence="1">
    <location>
        <begin position="23"/>
        <end position="33"/>
    </location>
</feature>
<evidence type="ECO:0000256" key="1">
    <source>
        <dbReference type="SAM" id="MobiDB-lite"/>
    </source>
</evidence>
<feature type="region of interest" description="Disordered" evidence="1">
    <location>
        <begin position="154"/>
        <end position="182"/>
    </location>
</feature>
<feature type="compositionally biased region" description="Low complexity" evidence="1">
    <location>
        <begin position="57"/>
        <end position="70"/>
    </location>
</feature>
<dbReference type="EMBL" id="CAMXCT030006681">
    <property type="protein sequence ID" value="CAL4805515.1"/>
    <property type="molecule type" value="Genomic_DNA"/>
</dbReference>
<reference evidence="2" key="1">
    <citation type="submission" date="2022-10" db="EMBL/GenBank/DDBJ databases">
        <authorList>
            <person name="Chen Y."/>
            <person name="Dougan E. K."/>
            <person name="Chan C."/>
            <person name="Rhodes N."/>
            <person name="Thang M."/>
        </authorList>
    </citation>
    <scope>NUCLEOTIDE SEQUENCE</scope>
</reference>
<evidence type="ECO:0000313" key="2">
    <source>
        <dbReference type="EMBL" id="CAI4018203.1"/>
    </source>
</evidence>
<dbReference type="EMBL" id="CAMXCT020006681">
    <property type="protein sequence ID" value="CAL1171578.1"/>
    <property type="molecule type" value="Genomic_DNA"/>
</dbReference>
<gene>
    <name evidence="2" type="ORF">C1SCF055_LOCUS42795</name>
</gene>
<organism evidence="2">
    <name type="scientific">Cladocopium goreaui</name>
    <dbReference type="NCBI Taxonomy" id="2562237"/>
    <lineage>
        <taxon>Eukaryota</taxon>
        <taxon>Sar</taxon>
        <taxon>Alveolata</taxon>
        <taxon>Dinophyceae</taxon>
        <taxon>Suessiales</taxon>
        <taxon>Symbiodiniaceae</taxon>
        <taxon>Cladocopium</taxon>
    </lineage>
</organism>
<protein>
    <submittedName>
        <fullName evidence="2">Uncharacterized protein</fullName>
    </submittedName>
</protein>
<sequence length="363" mass="39843">MAKDKCAPSNLMWLEHQATRLSPEPRPDGKTFLESDPPELPELASPPKSKKGKRARASSPRSARASSPRSVPRDTQNVSQAEAQVLHHLVTPDVIQALDAVVARADASGQLESLTFRELRNQIEHELDMEKDALHEAKNCVKQLIEERLMGMGTQPQASQAPDPENPREHPSSQTVGSPVSAPHATEDATLAQVLIVEQVDKVFLFSPNIPVLFGGEASSRKSSLSRYTKELVTGSRWAPEWLKEVFLTEATLKGIRGSIKKYGRVSATGDELACMMATPWSDMASGVHFLSRAKMNTFTQCEPDSVLTGSGGEHLIDYAMQLKAFGQIEVLEWVASCSLNFAFKFLEALIAFIAPSWIRMPG</sequence>
<reference evidence="3" key="2">
    <citation type="submission" date="2024-04" db="EMBL/GenBank/DDBJ databases">
        <authorList>
            <person name="Chen Y."/>
            <person name="Shah S."/>
            <person name="Dougan E. K."/>
            <person name="Thang M."/>
            <person name="Chan C."/>
        </authorList>
    </citation>
    <scope>NUCLEOTIDE SEQUENCE [LARGE SCALE GENOMIC DNA]</scope>
</reference>
<feature type="region of interest" description="Disordered" evidence="1">
    <location>
        <begin position="1"/>
        <end position="78"/>
    </location>
</feature>
<comment type="caution">
    <text evidence="2">The sequence shown here is derived from an EMBL/GenBank/DDBJ whole genome shotgun (WGS) entry which is preliminary data.</text>
</comment>
<evidence type="ECO:0000313" key="3">
    <source>
        <dbReference type="EMBL" id="CAL1171578.1"/>
    </source>
</evidence>
<dbReference type="AlphaFoldDB" id="A0A9P1M3M6"/>
<accession>A0A9P1M3M6</accession>
<name>A0A9P1M3M6_9DINO</name>
<keyword evidence="4" id="KW-1185">Reference proteome</keyword>
<dbReference type="EMBL" id="CAMXCT010006681">
    <property type="protein sequence ID" value="CAI4018203.1"/>
    <property type="molecule type" value="Genomic_DNA"/>
</dbReference>
<proteinExistence type="predicted"/>
<dbReference type="Proteomes" id="UP001152797">
    <property type="component" value="Unassembled WGS sequence"/>
</dbReference>
<evidence type="ECO:0000313" key="4">
    <source>
        <dbReference type="Proteomes" id="UP001152797"/>
    </source>
</evidence>